<protein>
    <recommendedName>
        <fullName evidence="2">N-acetylglucosaminylphosphatidylinositol deacetylase</fullName>
        <ecNumber evidence="2">3.5.1.89</ecNumber>
    </recommendedName>
</protein>
<dbReference type="GO" id="GO:0005783">
    <property type="term" value="C:endoplasmic reticulum"/>
    <property type="evidence" value="ECO:0007669"/>
    <property type="project" value="TreeGrafter"/>
</dbReference>
<evidence type="ECO:0000256" key="3">
    <source>
        <dbReference type="SAM" id="Phobius"/>
    </source>
</evidence>
<keyword evidence="3" id="KW-1133">Transmembrane helix</keyword>
<feature type="signal peptide" evidence="4">
    <location>
        <begin position="1"/>
        <end position="21"/>
    </location>
</feature>
<feature type="chain" id="PRO_5035821050" description="N-acetylglucosaminylphosphatidylinositol deacetylase" evidence="4">
    <location>
        <begin position="22"/>
        <end position="274"/>
    </location>
</feature>
<evidence type="ECO:0000256" key="1">
    <source>
        <dbReference type="ARBA" id="ARBA00006066"/>
    </source>
</evidence>
<dbReference type="Proteomes" id="UP000708148">
    <property type="component" value="Unassembled WGS sequence"/>
</dbReference>
<dbReference type="EC" id="3.5.1.89" evidence="2"/>
<evidence type="ECO:0000256" key="4">
    <source>
        <dbReference type="SAM" id="SignalP"/>
    </source>
</evidence>
<comment type="caution">
    <text evidence="5">The sequence shown here is derived from an EMBL/GenBank/DDBJ whole genome shotgun (WGS) entry which is preliminary data.</text>
</comment>
<dbReference type="PANTHER" id="PTHR12993">
    <property type="entry name" value="N-ACETYLGLUCOSAMINYL-PHOSPHATIDYLINOSITOL DE-N-ACETYLASE-RELATED"/>
    <property type="match status" value="1"/>
</dbReference>
<dbReference type="OrthoDB" id="440160at2759"/>
<name>A0A8S1JDT5_9CHLO</name>
<evidence type="ECO:0000256" key="2">
    <source>
        <dbReference type="ARBA" id="ARBA00012176"/>
    </source>
</evidence>
<dbReference type="InterPro" id="IPR024078">
    <property type="entry name" value="LmbE-like_dom_sf"/>
</dbReference>
<gene>
    <name evidence="5" type="ORF">OSTQU699_LOCUS9352</name>
</gene>
<dbReference type="PANTHER" id="PTHR12993:SF11">
    <property type="entry name" value="N-ACETYLGLUCOSAMINYL-PHOSPHATIDYLINOSITOL DE-N-ACETYLASE"/>
    <property type="match status" value="1"/>
</dbReference>
<keyword evidence="3" id="KW-0472">Membrane</keyword>
<dbReference type="InterPro" id="IPR003737">
    <property type="entry name" value="GlcNAc_PI_deacetylase-related"/>
</dbReference>
<accession>A0A8S1JDT5</accession>
<dbReference type="Pfam" id="PF02585">
    <property type="entry name" value="PIG-L"/>
    <property type="match status" value="1"/>
</dbReference>
<dbReference type="AlphaFoldDB" id="A0A8S1JDT5"/>
<dbReference type="EMBL" id="CAJHUC010002564">
    <property type="protein sequence ID" value="CAD7703995.1"/>
    <property type="molecule type" value="Genomic_DNA"/>
</dbReference>
<dbReference type="GO" id="GO:0000225">
    <property type="term" value="F:N-acetylglucosaminylphosphatidylinositol deacetylase activity"/>
    <property type="evidence" value="ECO:0007669"/>
    <property type="project" value="UniProtKB-EC"/>
</dbReference>
<proteinExistence type="inferred from homology"/>
<sequence>MIRLAEAFLSWAVAFVWRRLARLLERPIRCKRALLVTAHPDDETMFFAPTLLSLDEAGCDTHLLCLSKGDAYGLGDTRKNELLDACNVLKVPPINVKVIDHDKLQDGMQEIWDETTISALVAEEVQRHCIDTIITFDAHGVSGHPNHSATFRGIMLYLQSQEGQKERPCVWTLVSCSVFRQFSGVVNIPATWLISHPSAAVILTRDPAASWMAMRQHASQWVWFRWLFIAFSSYVYINALLPIQFSLSGSPQAAAKGGRQSSVEHCTGHKARKE</sequence>
<feature type="transmembrane region" description="Helical" evidence="3">
    <location>
        <begin position="223"/>
        <end position="241"/>
    </location>
</feature>
<keyword evidence="6" id="KW-1185">Reference proteome</keyword>
<evidence type="ECO:0000313" key="5">
    <source>
        <dbReference type="EMBL" id="CAD7703995.1"/>
    </source>
</evidence>
<comment type="similarity">
    <text evidence="1">Belongs to the PIGL family.</text>
</comment>
<dbReference type="SUPFAM" id="SSF102588">
    <property type="entry name" value="LmbE-like"/>
    <property type="match status" value="1"/>
</dbReference>
<keyword evidence="3" id="KW-0812">Transmembrane</keyword>
<evidence type="ECO:0000313" key="6">
    <source>
        <dbReference type="Proteomes" id="UP000708148"/>
    </source>
</evidence>
<organism evidence="5 6">
    <name type="scientific">Ostreobium quekettii</name>
    <dbReference type="NCBI Taxonomy" id="121088"/>
    <lineage>
        <taxon>Eukaryota</taxon>
        <taxon>Viridiplantae</taxon>
        <taxon>Chlorophyta</taxon>
        <taxon>core chlorophytes</taxon>
        <taxon>Ulvophyceae</taxon>
        <taxon>TCBD clade</taxon>
        <taxon>Bryopsidales</taxon>
        <taxon>Ostreobineae</taxon>
        <taxon>Ostreobiaceae</taxon>
        <taxon>Ostreobium</taxon>
    </lineage>
</organism>
<keyword evidence="4" id="KW-0732">Signal</keyword>
<reference evidence="5" key="1">
    <citation type="submission" date="2020-12" db="EMBL/GenBank/DDBJ databases">
        <authorList>
            <person name="Iha C."/>
        </authorList>
    </citation>
    <scope>NUCLEOTIDE SEQUENCE</scope>
</reference>
<dbReference type="Gene3D" id="3.40.50.10320">
    <property type="entry name" value="LmbE-like"/>
    <property type="match status" value="1"/>
</dbReference>